<dbReference type="Gene3D" id="3.40.50.2300">
    <property type="match status" value="1"/>
</dbReference>
<evidence type="ECO:0000256" key="3">
    <source>
        <dbReference type="ARBA" id="ARBA00023125"/>
    </source>
</evidence>
<evidence type="ECO:0000313" key="9">
    <source>
        <dbReference type="Proteomes" id="UP001596083"/>
    </source>
</evidence>
<organism evidence="8 9">
    <name type="scientific">Streptomyces gamaensis</name>
    <dbReference type="NCBI Taxonomy" id="1763542"/>
    <lineage>
        <taxon>Bacteria</taxon>
        <taxon>Bacillati</taxon>
        <taxon>Actinomycetota</taxon>
        <taxon>Actinomycetes</taxon>
        <taxon>Kitasatosporales</taxon>
        <taxon>Streptomycetaceae</taxon>
        <taxon>Streptomyces</taxon>
    </lineage>
</organism>
<evidence type="ECO:0000256" key="4">
    <source>
        <dbReference type="ARBA" id="ARBA00023163"/>
    </source>
</evidence>
<proteinExistence type="predicted"/>
<dbReference type="PRINTS" id="PR00038">
    <property type="entry name" value="HTHLUXR"/>
</dbReference>
<feature type="domain" description="HTH luxR-type" evidence="6">
    <location>
        <begin position="150"/>
        <end position="215"/>
    </location>
</feature>
<dbReference type="InterPro" id="IPR039420">
    <property type="entry name" value="WalR-like"/>
</dbReference>
<accession>A0ABW0Z2H7</accession>
<reference evidence="9" key="1">
    <citation type="journal article" date="2019" name="Int. J. Syst. Evol. Microbiol.">
        <title>The Global Catalogue of Microorganisms (GCM) 10K type strain sequencing project: providing services to taxonomists for standard genome sequencing and annotation.</title>
        <authorList>
            <consortium name="The Broad Institute Genomics Platform"/>
            <consortium name="The Broad Institute Genome Sequencing Center for Infectious Disease"/>
            <person name="Wu L."/>
            <person name="Ma J."/>
        </authorList>
    </citation>
    <scope>NUCLEOTIDE SEQUENCE [LARGE SCALE GENOMIC DNA]</scope>
    <source>
        <strain evidence="9">CGMCC 4.7304</strain>
    </source>
</reference>
<keyword evidence="4" id="KW-0804">Transcription</keyword>
<feature type="domain" description="Response regulatory" evidence="7">
    <location>
        <begin position="4"/>
        <end position="120"/>
    </location>
</feature>
<evidence type="ECO:0000259" key="7">
    <source>
        <dbReference type="PROSITE" id="PS50110"/>
    </source>
</evidence>
<keyword evidence="1 5" id="KW-0597">Phosphoprotein</keyword>
<evidence type="ECO:0000256" key="2">
    <source>
        <dbReference type="ARBA" id="ARBA00023015"/>
    </source>
</evidence>
<keyword evidence="3" id="KW-0238">DNA-binding</keyword>
<gene>
    <name evidence="8" type="ORF">ACFP1Z_19205</name>
</gene>
<dbReference type="InterPro" id="IPR000792">
    <property type="entry name" value="Tscrpt_reg_LuxR_C"/>
</dbReference>
<evidence type="ECO:0000256" key="5">
    <source>
        <dbReference type="PROSITE-ProRule" id="PRU00169"/>
    </source>
</evidence>
<dbReference type="PROSITE" id="PS50043">
    <property type="entry name" value="HTH_LUXR_2"/>
    <property type="match status" value="1"/>
</dbReference>
<dbReference type="CDD" id="cd06170">
    <property type="entry name" value="LuxR_C_like"/>
    <property type="match status" value="1"/>
</dbReference>
<dbReference type="InterPro" id="IPR001789">
    <property type="entry name" value="Sig_transdc_resp-reg_receiver"/>
</dbReference>
<keyword evidence="9" id="KW-1185">Reference proteome</keyword>
<dbReference type="SMART" id="SM00448">
    <property type="entry name" value="REC"/>
    <property type="match status" value="1"/>
</dbReference>
<dbReference type="PROSITE" id="PS50110">
    <property type="entry name" value="RESPONSE_REGULATORY"/>
    <property type="match status" value="1"/>
</dbReference>
<dbReference type="Pfam" id="PF00072">
    <property type="entry name" value="Response_reg"/>
    <property type="match status" value="1"/>
</dbReference>
<evidence type="ECO:0000259" key="6">
    <source>
        <dbReference type="PROSITE" id="PS50043"/>
    </source>
</evidence>
<feature type="modified residue" description="4-aspartylphosphate" evidence="5">
    <location>
        <position position="55"/>
    </location>
</feature>
<sequence>MAASVLIADDQASIRSSLSLLVGTTPEFEVTAEAADGTEALSKARTHRPDVVLMDVRMPGVDGIAATRQLMRFSRPPRVLMLTSFDVDDRVLDALEAGASGFLLKDLCSRQLAAALRTVVAGGRVVSPEVLDNLVRRATTTPDRSCGADLQQRLAQLSGSERRVLELIGAGLTNSQIAQRLYLSQASVKTYVSRMLAKLSLDNRTQAAILAYDAGLADTER</sequence>
<dbReference type="InterPro" id="IPR058245">
    <property type="entry name" value="NreC/VraR/RcsB-like_REC"/>
</dbReference>
<dbReference type="Proteomes" id="UP001596083">
    <property type="component" value="Unassembled WGS sequence"/>
</dbReference>
<dbReference type="PROSITE" id="PS00622">
    <property type="entry name" value="HTH_LUXR_1"/>
    <property type="match status" value="1"/>
</dbReference>
<keyword evidence="2" id="KW-0805">Transcription regulation</keyword>
<dbReference type="PANTHER" id="PTHR43214:SF24">
    <property type="entry name" value="TRANSCRIPTIONAL REGULATORY PROTEIN NARL-RELATED"/>
    <property type="match status" value="1"/>
</dbReference>
<protein>
    <submittedName>
        <fullName evidence="8">Response regulator</fullName>
    </submittedName>
</protein>
<comment type="caution">
    <text evidence="8">The sequence shown here is derived from an EMBL/GenBank/DDBJ whole genome shotgun (WGS) entry which is preliminary data.</text>
</comment>
<dbReference type="RefSeq" id="WP_390317682.1">
    <property type="nucleotide sequence ID" value="NZ_JBHSPB010000011.1"/>
</dbReference>
<dbReference type="SUPFAM" id="SSF52172">
    <property type="entry name" value="CheY-like"/>
    <property type="match status" value="1"/>
</dbReference>
<dbReference type="PANTHER" id="PTHR43214">
    <property type="entry name" value="TWO-COMPONENT RESPONSE REGULATOR"/>
    <property type="match status" value="1"/>
</dbReference>
<dbReference type="Pfam" id="PF00196">
    <property type="entry name" value="GerE"/>
    <property type="match status" value="1"/>
</dbReference>
<evidence type="ECO:0000313" key="8">
    <source>
        <dbReference type="EMBL" id="MFC5722297.1"/>
    </source>
</evidence>
<dbReference type="CDD" id="cd17535">
    <property type="entry name" value="REC_NarL-like"/>
    <property type="match status" value="1"/>
</dbReference>
<evidence type="ECO:0000256" key="1">
    <source>
        <dbReference type="ARBA" id="ARBA00022553"/>
    </source>
</evidence>
<dbReference type="SMART" id="SM00421">
    <property type="entry name" value="HTH_LUXR"/>
    <property type="match status" value="1"/>
</dbReference>
<dbReference type="EMBL" id="JBHSPB010000011">
    <property type="protein sequence ID" value="MFC5722297.1"/>
    <property type="molecule type" value="Genomic_DNA"/>
</dbReference>
<name>A0ABW0Z2H7_9ACTN</name>
<dbReference type="InterPro" id="IPR011006">
    <property type="entry name" value="CheY-like_superfamily"/>
</dbReference>